<dbReference type="Proteomes" id="UP000313312">
    <property type="component" value="Unassembled WGS sequence"/>
</dbReference>
<proteinExistence type="predicted"/>
<evidence type="ECO:0000313" key="6">
    <source>
        <dbReference type="Proteomes" id="UP000313312"/>
    </source>
</evidence>
<dbReference type="Pfam" id="PF16729">
    <property type="entry name" value="DUF5067"/>
    <property type="match status" value="1"/>
</dbReference>
<dbReference type="AlphaFoldDB" id="A0A5C4TJM2"/>
<evidence type="ECO:0000256" key="3">
    <source>
        <dbReference type="SAM" id="SignalP"/>
    </source>
</evidence>
<dbReference type="InterPro" id="IPR031989">
    <property type="entry name" value="DUF5067"/>
</dbReference>
<evidence type="ECO:0000256" key="2">
    <source>
        <dbReference type="SAM" id="MobiDB-lite"/>
    </source>
</evidence>
<reference evidence="5 6" key="1">
    <citation type="submission" date="2018-05" db="EMBL/GenBank/DDBJ databases">
        <title>Lactobacillus sanfranciscensis Ah4 draft denome sequence.</title>
        <authorList>
            <person name="Zhang G."/>
        </authorList>
    </citation>
    <scope>NUCLEOTIDE SEQUENCE [LARGE SCALE GENOMIC DNA]</scope>
    <source>
        <strain evidence="5 6">Ah4</strain>
    </source>
</reference>
<evidence type="ECO:0000256" key="1">
    <source>
        <dbReference type="ARBA" id="ARBA00022729"/>
    </source>
</evidence>
<name>A0A5C4TJM2_FRUSA</name>
<protein>
    <submittedName>
        <fullName evidence="5">DUF5067 domain-containing protein</fullName>
    </submittedName>
</protein>
<feature type="compositionally biased region" description="Polar residues" evidence="2">
    <location>
        <begin position="179"/>
        <end position="193"/>
    </location>
</feature>
<accession>A0A5C4TJM2</accession>
<sequence>MFKGDNKMKKLLVSSIVILSSLTLASCSSLDGQYKKSSNDKKQTTKQVKTPTRSSFKNNVATLNDKTIKITGVKTIKDTQEYSQPLVVFMYKTTNKSNKIITPLTAWNNTFKITQKGKSLKKVSFTDDRLDSNPDKNLAEGDSAKNSVVYELDNQKDPIKINASEGISTNSINESSSIDGTNLGSEQFSINNN</sequence>
<dbReference type="InterPro" id="IPR029050">
    <property type="entry name" value="Immunoprotect_excell_Ig-like"/>
</dbReference>
<feature type="region of interest" description="Disordered" evidence="2">
    <location>
        <begin position="31"/>
        <end position="53"/>
    </location>
</feature>
<evidence type="ECO:0000313" key="5">
    <source>
        <dbReference type="EMBL" id="TNK90779.1"/>
    </source>
</evidence>
<organism evidence="5 6">
    <name type="scientific">Fructilactobacillus sanfranciscensis</name>
    <name type="common">Lactobacillus sanfranciscensis</name>
    <dbReference type="NCBI Taxonomy" id="1625"/>
    <lineage>
        <taxon>Bacteria</taxon>
        <taxon>Bacillati</taxon>
        <taxon>Bacillota</taxon>
        <taxon>Bacilli</taxon>
        <taxon>Lactobacillales</taxon>
        <taxon>Lactobacillaceae</taxon>
        <taxon>Fructilactobacillus</taxon>
    </lineage>
</organism>
<feature type="chain" id="PRO_5039368912" evidence="3">
    <location>
        <begin position="26"/>
        <end position="193"/>
    </location>
</feature>
<dbReference type="PROSITE" id="PS51257">
    <property type="entry name" value="PROKAR_LIPOPROTEIN"/>
    <property type="match status" value="1"/>
</dbReference>
<dbReference type="EMBL" id="QFCR01000004">
    <property type="protein sequence ID" value="TNK90779.1"/>
    <property type="molecule type" value="Genomic_DNA"/>
</dbReference>
<evidence type="ECO:0000259" key="4">
    <source>
        <dbReference type="Pfam" id="PF16729"/>
    </source>
</evidence>
<feature type="domain" description="DUF5067" evidence="4">
    <location>
        <begin position="42"/>
        <end position="164"/>
    </location>
</feature>
<feature type="compositionally biased region" description="Basic and acidic residues" evidence="2">
    <location>
        <begin position="33"/>
        <end position="43"/>
    </location>
</feature>
<comment type="caution">
    <text evidence="5">The sequence shown here is derived from an EMBL/GenBank/DDBJ whole genome shotgun (WGS) entry which is preliminary data.</text>
</comment>
<feature type="region of interest" description="Disordered" evidence="2">
    <location>
        <begin position="170"/>
        <end position="193"/>
    </location>
</feature>
<feature type="signal peptide" evidence="3">
    <location>
        <begin position="1"/>
        <end position="25"/>
    </location>
</feature>
<keyword evidence="1 3" id="KW-0732">Signal</keyword>
<gene>
    <name evidence="5" type="ORF">DID87_02295</name>
</gene>
<dbReference type="Gene3D" id="2.60.40.1240">
    <property type="match status" value="1"/>
</dbReference>